<dbReference type="Proteomes" id="UP000292082">
    <property type="component" value="Unassembled WGS sequence"/>
</dbReference>
<dbReference type="EMBL" id="ML145155">
    <property type="protein sequence ID" value="TBU56242.1"/>
    <property type="molecule type" value="Genomic_DNA"/>
</dbReference>
<proteinExistence type="predicted"/>
<protein>
    <submittedName>
        <fullName evidence="2">Uncharacterized protein</fullName>
    </submittedName>
</protein>
<gene>
    <name evidence="2" type="ORF">BD310DRAFT_931963</name>
</gene>
<reference evidence="2 3" key="1">
    <citation type="submission" date="2019-01" db="EMBL/GenBank/DDBJ databases">
        <title>Draft genome sequences of three monokaryotic isolates of the white-rot basidiomycete fungus Dichomitus squalens.</title>
        <authorList>
            <consortium name="DOE Joint Genome Institute"/>
            <person name="Lopez S.C."/>
            <person name="Andreopoulos B."/>
            <person name="Pangilinan J."/>
            <person name="Lipzen A."/>
            <person name="Riley R."/>
            <person name="Ahrendt S."/>
            <person name="Ng V."/>
            <person name="Barry K."/>
            <person name="Daum C."/>
            <person name="Grigoriev I.V."/>
            <person name="Hilden K.S."/>
            <person name="Makela M.R."/>
            <person name="de Vries R.P."/>
        </authorList>
    </citation>
    <scope>NUCLEOTIDE SEQUENCE [LARGE SCALE GENOMIC DNA]</scope>
    <source>
        <strain evidence="2 3">CBS 464.89</strain>
    </source>
</reference>
<feature type="region of interest" description="Disordered" evidence="1">
    <location>
        <begin position="41"/>
        <end position="67"/>
    </location>
</feature>
<evidence type="ECO:0000313" key="3">
    <source>
        <dbReference type="Proteomes" id="UP000292082"/>
    </source>
</evidence>
<name>A0A4Q9PPH0_9APHY</name>
<accession>A0A4Q9PPH0</accession>
<evidence type="ECO:0000256" key="1">
    <source>
        <dbReference type="SAM" id="MobiDB-lite"/>
    </source>
</evidence>
<sequence length="67" mass="7247">MLLAAPLTAMSSLWRRKANDAANSALLQDPANVPLPSFHARAARQPSEKKTAPIIGPQPCTSLEIRR</sequence>
<organism evidence="2 3">
    <name type="scientific">Dichomitus squalens</name>
    <dbReference type="NCBI Taxonomy" id="114155"/>
    <lineage>
        <taxon>Eukaryota</taxon>
        <taxon>Fungi</taxon>
        <taxon>Dikarya</taxon>
        <taxon>Basidiomycota</taxon>
        <taxon>Agaricomycotina</taxon>
        <taxon>Agaricomycetes</taxon>
        <taxon>Polyporales</taxon>
        <taxon>Polyporaceae</taxon>
        <taxon>Dichomitus</taxon>
    </lineage>
</organism>
<dbReference type="AlphaFoldDB" id="A0A4Q9PPH0"/>
<keyword evidence="3" id="KW-1185">Reference proteome</keyword>
<evidence type="ECO:0000313" key="2">
    <source>
        <dbReference type="EMBL" id="TBU56242.1"/>
    </source>
</evidence>